<dbReference type="EMBL" id="WIXP02000003">
    <property type="protein sequence ID" value="KAF6213600.1"/>
    <property type="molecule type" value="Genomic_DNA"/>
</dbReference>
<protein>
    <submittedName>
        <fullName evidence="1">Uncharacterized protein</fullName>
    </submittedName>
</protein>
<organism evidence="1 2">
    <name type="scientific">Apolygus lucorum</name>
    <name type="common">Small green plant bug</name>
    <name type="synonym">Lygocoris lucorum</name>
    <dbReference type="NCBI Taxonomy" id="248454"/>
    <lineage>
        <taxon>Eukaryota</taxon>
        <taxon>Metazoa</taxon>
        <taxon>Ecdysozoa</taxon>
        <taxon>Arthropoda</taxon>
        <taxon>Hexapoda</taxon>
        <taxon>Insecta</taxon>
        <taxon>Pterygota</taxon>
        <taxon>Neoptera</taxon>
        <taxon>Paraneoptera</taxon>
        <taxon>Hemiptera</taxon>
        <taxon>Heteroptera</taxon>
        <taxon>Panheteroptera</taxon>
        <taxon>Cimicomorpha</taxon>
        <taxon>Miridae</taxon>
        <taxon>Mirini</taxon>
        <taxon>Apolygus</taxon>
    </lineage>
</organism>
<dbReference type="AlphaFoldDB" id="A0A8S9XX26"/>
<evidence type="ECO:0000313" key="1">
    <source>
        <dbReference type="EMBL" id="KAF6213600.1"/>
    </source>
</evidence>
<proteinExistence type="predicted"/>
<comment type="caution">
    <text evidence="1">The sequence shown here is derived from an EMBL/GenBank/DDBJ whole genome shotgun (WGS) entry which is preliminary data.</text>
</comment>
<keyword evidence="2" id="KW-1185">Reference proteome</keyword>
<gene>
    <name evidence="1" type="ORF">GE061_011321</name>
</gene>
<name>A0A8S9XX26_APOLU</name>
<accession>A0A8S9XX26</accession>
<reference evidence="1" key="1">
    <citation type="journal article" date="2021" name="Mol. Ecol. Resour.">
        <title>Apolygus lucorum genome provides insights into omnivorousness and mesophyll feeding.</title>
        <authorList>
            <person name="Liu Y."/>
            <person name="Liu H."/>
            <person name="Wang H."/>
            <person name="Huang T."/>
            <person name="Liu B."/>
            <person name="Yang B."/>
            <person name="Yin L."/>
            <person name="Li B."/>
            <person name="Zhang Y."/>
            <person name="Zhang S."/>
            <person name="Jiang F."/>
            <person name="Zhang X."/>
            <person name="Ren Y."/>
            <person name="Wang B."/>
            <person name="Wang S."/>
            <person name="Lu Y."/>
            <person name="Wu K."/>
            <person name="Fan W."/>
            <person name="Wang G."/>
        </authorList>
    </citation>
    <scope>NUCLEOTIDE SEQUENCE</scope>
    <source>
        <strain evidence="1">12Hb</strain>
    </source>
</reference>
<dbReference type="Proteomes" id="UP000466442">
    <property type="component" value="Unassembled WGS sequence"/>
</dbReference>
<evidence type="ECO:0000313" key="2">
    <source>
        <dbReference type="Proteomes" id="UP000466442"/>
    </source>
</evidence>
<sequence>MASRAGPAWNVIQTAAKNVFDTTSRSRACARPFPSPLGSASGPAIQQVGVVRHVVVRIPVFRVVIPPIDSVAADHHNFVRWMCGAAYLKV</sequence>